<dbReference type="Proteomes" id="UP001597063">
    <property type="component" value="Unassembled WGS sequence"/>
</dbReference>
<evidence type="ECO:0000259" key="1">
    <source>
        <dbReference type="Pfam" id="PF04149"/>
    </source>
</evidence>
<feature type="domain" description="DUF397" evidence="1">
    <location>
        <begin position="9"/>
        <end position="62"/>
    </location>
</feature>
<evidence type="ECO:0000313" key="2">
    <source>
        <dbReference type="EMBL" id="MFD0683722.1"/>
    </source>
</evidence>
<comment type="caution">
    <text evidence="2">The sequence shown here is derived from an EMBL/GenBank/DDBJ whole genome shotgun (WGS) entry which is preliminary data.</text>
</comment>
<keyword evidence="3" id="KW-1185">Reference proteome</keyword>
<evidence type="ECO:0000313" key="3">
    <source>
        <dbReference type="Proteomes" id="UP001597063"/>
    </source>
</evidence>
<organism evidence="2 3">
    <name type="scientific">Actinomadura fibrosa</name>
    <dbReference type="NCBI Taxonomy" id="111802"/>
    <lineage>
        <taxon>Bacteria</taxon>
        <taxon>Bacillati</taxon>
        <taxon>Actinomycetota</taxon>
        <taxon>Actinomycetes</taxon>
        <taxon>Streptosporangiales</taxon>
        <taxon>Thermomonosporaceae</taxon>
        <taxon>Actinomadura</taxon>
    </lineage>
</organism>
<dbReference type="EMBL" id="JBHTGP010000003">
    <property type="protein sequence ID" value="MFD0683722.1"/>
    <property type="molecule type" value="Genomic_DNA"/>
</dbReference>
<dbReference type="RefSeq" id="WP_131754775.1">
    <property type="nucleotide sequence ID" value="NZ_CAACUY010000001.1"/>
</dbReference>
<reference evidence="3" key="1">
    <citation type="journal article" date="2019" name="Int. J. Syst. Evol. Microbiol.">
        <title>The Global Catalogue of Microorganisms (GCM) 10K type strain sequencing project: providing services to taxonomists for standard genome sequencing and annotation.</title>
        <authorList>
            <consortium name="The Broad Institute Genomics Platform"/>
            <consortium name="The Broad Institute Genome Sequencing Center for Infectious Disease"/>
            <person name="Wu L."/>
            <person name="Ma J."/>
        </authorList>
    </citation>
    <scope>NUCLEOTIDE SEQUENCE [LARGE SCALE GENOMIC DNA]</scope>
    <source>
        <strain evidence="3">JCM 9371</strain>
    </source>
</reference>
<dbReference type="Pfam" id="PF04149">
    <property type="entry name" value="DUF397"/>
    <property type="match status" value="1"/>
</dbReference>
<accession>A0ABW2XG71</accession>
<dbReference type="InterPro" id="IPR007278">
    <property type="entry name" value="DUF397"/>
</dbReference>
<gene>
    <name evidence="2" type="ORF">ACFQZM_04375</name>
</gene>
<name>A0ABW2XG71_9ACTN</name>
<proteinExistence type="predicted"/>
<sequence>MTSRERFVGWRKSSYSGTGNNCVEAGRSGGHRIGVRDTAFGDAGPVLEFGMSAWAIFLAEVRRGRHCLP</sequence>
<protein>
    <submittedName>
        <fullName evidence="2">DUF397 domain-containing protein</fullName>
    </submittedName>
</protein>